<gene>
    <name evidence="2" type="ORF">SAMN05660859_1866</name>
</gene>
<dbReference type="EMBL" id="FMTP01000002">
    <property type="protein sequence ID" value="SCW59352.1"/>
    <property type="molecule type" value="Genomic_DNA"/>
</dbReference>
<evidence type="ECO:0000313" key="3">
    <source>
        <dbReference type="Proteomes" id="UP000198889"/>
    </source>
</evidence>
<organism evidence="2 3">
    <name type="scientific">Ancylobacter rudongensis</name>
    <dbReference type="NCBI Taxonomy" id="177413"/>
    <lineage>
        <taxon>Bacteria</taxon>
        <taxon>Pseudomonadati</taxon>
        <taxon>Pseudomonadota</taxon>
        <taxon>Alphaproteobacteria</taxon>
        <taxon>Hyphomicrobiales</taxon>
        <taxon>Xanthobacteraceae</taxon>
        <taxon>Ancylobacter</taxon>
    </lineage>
</organism>
<reference evidence="3" key="1">
    <citation type="submission" date="2016-10" db="EMBL/GenBank/DDBJ databases">
        <authorList>
            <person name="Varghese N."/>
            <person name="Submissions S."/>
        </authorList>
    </citation>
    <scope>NUCLEOTIDE SEQUENCE [LARGE SCALE GENOMIC DNA]</scope>
    <source>
        <strain evidence="3">CGMCC 1.1761</strain>
    </source>
</reference>
<evidence type="ECO:0000313" key="2">
    <source>
        <dbReference type="EMBL" id="SCW59352.1"/>
    </source>
</evidence>
<feature type="region of interest" description="Disordered" evidence="1">
    <location>
        <begin position="18"/>
        <end position="70"/>
    </location>
</feature>
<proteinExistence type="predicted"/>
<evidence type="ECO:0000256" key="1">
    <source>
        <dbReference type="SAM" id="MobiDB-lite"/>
    </source>
</evidence>
<keyword evidence="3" id="KW-1185">Reference proteome</keyword>
<dbReference type="AlphaFoldDB" id="A0A1G4RQU1"/>
<name>A0A1G4RQU1_9HYPH</name>
<protein>
    <submittedName>
        <fullName evidence="2">Uncharacterized protein</fullName>
    </submittedName>
</protein>
<dbReference type="RefSeq" id="WP_091438253.1">
    <property type="nucleotide sequence ID" value="NZ_FMTP01000002.1"/>
</dbReference>
<accession>A0A1G4RQU1</accession>
<dbReference type="Proteomes" id="UP000198889">
    <property type="component" value="Unassembled WGS sequence"/>
</dbReference>
<sequence>MSGQEEAARAERLAAALRANLARRKQQARGRKDPPEAAQAAVHESARTAPEPAGGGTPSPEAPSRPDGEG</sequence>